<feature type="region of interest" description="Disordered" evidence="1">
    <location>
        <begin position="1"/>
        <end position="31"/>
    </location>
</feature>
<dbReference type="PANTHER" id="PTHR41775">
    <property type="entry name" value="SECRETED PROTEIN-RELATED"/>
    <property type="match status" value="1"/>
</dbReference>
<evidence type="ECO:0008006" key="4">
    <source>
        <dbReference type="Google" id="ProtNLM"/>
    </source>
</evidence>
<evidence type="ECO:0000256" key="1">
    <source>
        <dbReference type="SAM" id="MobiDB-lite"/>
    </source>
</evidence>
<dbReference type="PANTHER" id="PTHR41775:SF1">
    <property type="entry name" value="PEPTIDASE M6-LIKE DOMAIN-CONTAINING PROTEIN"/>
    <property type="match status" value="1"/>
</dbReference>
<comment type="caution">
    <text evidence="2">The sequence shown here is derived from an EMBL/GenBank/DDBJ whole genome shotgun (WGS) entry which is preliminary data.</text>
</comment>
<proteinExistence type="predicted"/>
<gene>
    <name evidence="2" type="ORF">FR943_01555</name>
</gene>
<feature type="compositionally biased region" description="Polar residues" evidence="1">
    <location>
        <begin position="1"/>
        <end position="13"/>
    </location>
</feature>
<dbReference type="RefSeq" id="WP_217154523.1">
    <property type="nucleotide sequence ID" value="NZ_VOMB01000002.1"/>
</dbReference>
<dbReference type="InterPro" id="IPR018247">
    <property type="entry name" value="EF_Hand_1_Ca_BS"/>
</dbReference>
<name>A0ABS6KG54_9MYCO</name>
<evidence type="ECO:0000313" key="2">
    <source>
        <dbReference type="EMBL" id="MBU9762538.1"/>
    </source>
</evidence>
<organism evidence="2 3">
    <name type="scientific">[Mycobacterium] fortunisiensis</name>
    <dbReference type="NCBI Taxonomy" id="2600579"/>
    <lineage>
        <taxon>Bacteria</taxon>
        <taxon>Bacillati</taxon>
        <taxon>Actinomycetota</taxon>
        <taxon>Actinomycetes</taxon>
        <taxon>Mycobacteriales</taxon>
        <taxon>Mycobacteriaceae</taxon>
        <taxon>Mycolicibacterium</taxon>
    </lineage>
</organism>
<evidence type="ECO:0000313" key="3">
    <source>
        <dbReference type="Proteomes" id="UP000812982"/>
    </source>
</evidence>
<sequence length="615" mass="66408">MECGSATSPTTASDGRGILSRPEILGDPMTQAPTLADFGHGAMLQRGRAATGTRPLLIVLAEYSDFPPFSDYHPPNYYPDLAFGTPAPPFGGANPASLREYFSENSDRRFRFEDIGVVGPLAMGEWVPGLGDKPEIRWRTILDLVPQETFAGLDVNNDDEITAEELCVVIFENYHVPGNPAQPANRDNYAVLKMIGNPPQPTELTVHVAGAGPLTPFYQIAHELSHSLGTIDLYGYGGNYLLTLMSGYSFDADDQVPVHLDSWHKLHLGWIEPKIRDMAAAGSEVVGTQSNGSIILWDTARRENEYFLFERRGPNLPGRTYDSGVAGDGVLVWRVSTDVAHLGDPSLTYGGSSVWTAGDQTPLLRWADGTSSGTSVRVATGADGALRIEWMPWGAEVTQTEPEATVIDEGGRITRTRRDKCGNVLRFGSWKTTTTVTFTVATVGFVGPQITWAVEDKPIAAGATSLAVDLGPRTFTLGCAMSPDGRSLTLTSPPGDVFQMGVSVLVSDGAGHSAQVKAAFSVDSGSYTGMHPDDIRRAAQCIADTIPVQVEPGDFIIPLEWPGWRIEQWKRNALTRLQAHPDLGGADRDTLTSLIELQVESPQFKVAAADKLLGR</sequence>
<dbReference type="EMBL" id="VOMB01000002">
    <property type="protein sequence ID" value="MBU9762538.1"/>
    <property type="molecule type" value="Genomic_DNA"/>
</dbReference>
<dbReference type="PROSITE" id="PS00018">
    <property type="entry name" value="EF_HAND_1"/>
    <property type="match status" value="1"/>
</dbReference>
<protein>
    <recommendedName>
        <fullName evidence="4">EF-hand domain-containing protein</fullName>
    </recommendedName>
</protein>
<dbReference type="Proteomes" id="UP000812982">
    <property type="component" value="Unassembled WGS sequence"/>
</dbReference>
<reference evidence="2 3" key="1">
    <citation type="journal article" date="2021" name="Sci. Rep.">
        <title>Phenotypic and genomic hallmarks of a novel, potentially pathogenic rapidly growing Mycobacterium species related to the Mycobacterium fortuitum complex.</title>
        <authorList>
            <person name="Gharbi R."/>
            <person name="Khanna V."/>
            <person name="Frigui W."/>
            <person name="Mhenni B."/>
            <person name="Brosch R."/>
            <person name="Mardassi H."/>
        </authorList>
    </citation>
    <scope>NUCLEOTIDE SEQUENCE [LARGE SCALE GENOMIC DNA]</scope>
    <source>
        <strain evidence="2 3">TNTM28</strain>
    </source>
</reference>
<accession>A0ABS6KG54</accession>
<keyword evidence="3" id="KW-1185">Reference proteome</keyword>